<protein>
    <submittedName>
        <fullName evidence="1">Uncharacterized protein</fullName>
    </submittedName>
</protein>
<evidence type="ECO:0000313" key="2">
    <source>
        <dbReference type="Proteomes" id="UP000188637"/>
    </source>
</evidence>
<proteinExistence type="predicted"/>
<evidence type="ECO:0000313" key="1">
    <source>
        <dbReference type="EMBL" id="ONI40571.1"/>
    </source>
</evidence>
<dbReference type="EMBL" id="LJHD01000234">
    <property type="protein sequence ID" value="ONI40571.1"/>
    <property type="molecule type" value="Genomic_DNA"/>
</dbReference>
<sequence length="697" mass="80387">MKLTLRQIEIVKLILETSIQQPCSMQSISDKLNISSRTVSREFSIIENWFKNNNLILIKKAGIGVYWEKNDVSFQEVKILLKDALCNKEFTPEERKYYIIGELLNSKEAIKSNYFITKLGISIKVFKIDFQQVTLWIENHGLSISNKPSVGLSITQNEVNIRKAIISLTYEIYGDTLVTSLIKEQSLQISTMNKNIFNFLNIEQIKIIKQIISNTNEDANFNDRSYIATIMYLLVAVYRIKKSKYIYATYENMDHDYIKPYFEITKKITAQLEKQYKCTFTHYENIYLTKYLLALDIALVEGSELINVLFNKINQDVKELVDKTGYILNMNFKNNKTLVKSLISHFKLSIPRMKMDISVQNFHVAFLKKNYEDIFNATKQSLSEILLKYDIEKIPDEEIGFVTTYFCVAKDKFLEQQKVKVVLTCPSGLGTAIMIKNSLLKYFSNFEIVEIVSIINLDINKLKELGVKFIISTVNLNEDFPYIKVNPMLSSEDKVNLKSLVEKYGAFEEYNVKRKKIQKQTGVNLPSINQIIQASELGIEISNLINNIFFYKSNDITSKLEIIQKISILLGETEADILAIQKGLQERELISSTYIRESNVYLFHCKTSGVTHSKFGFFKLTNPFQNKSGYWVCGGILLLIPENSTKFQIDIFTMISKSLTDERIMEKLITVESKVEVVSVIESSLSQLFVEKLKICL</sequence>
<gene>
    <name evidence="1" type="ORF">AN640_08555</name>
</gene>
<organism evidence="1 2">
    <name type="scientific">Candidatus Epulonipiscium fishelsonii</name>
    <dbReference type="NCBI Taxonomy" id="77094"/>
    <lineage>
        <taxon>Bacteria</taxon>
        <taxon>Bacillati</taxon>
        <taxon>Bacillota</taxon>
        <taxon>Clostridia</taxon>
        <taxon>Lachnospirales</taxon>
        <taxon>Lachnospiraceae</taxon>
        <taxon>Candidatus Epulonipiscium</taxon>
    </lineage>
</organism>
<dbReference type="Proteomes" id="UP000188637">
    <property type="component" value="Unassembled WGS sequence"/>
</dbReference>
<reference evidence="1" key="1">
    <citation type="submission" date="2016-08" db="EMBL/GenBank/DDBJ databases">
        <authorList>
            <person name="Ngugi D.K."/>
            <person name="Miyake S."/>
            <person name="Stingl U."/>
        </authorList>
    </citation>
    <scope>NUCLEOTIDE SEQUENCE</scope>
    <source>
        <strain evidence="1">SCG-D08WGA-EpuloA1</strain>
    </source>
</reference>
<keyword evidence="2" id="KW-1185">Reference proteome</keyword>
<accession>A0ACC8XCI7</accession>
<name>A0ACC8XCI7_9FIRM</name>
<comment type="caution">
    <text evidence="1">The sequence shown here is derived from an EMBL/GenBank/DDBJ whole genome shotgun (WGS) entry which is preliminary data.</text>
</comment>